<sequence length="345" mass="41498">MEPVTQKKDVNLPAELFYNKLIKNIEEDDESLNSNHAHISTEKEEIYWLKNLLRKLIRNYKYIGDDYNVLSKEKRCRDVNLWLDSEINTYNEKTNGNQVVRPYWRNYIETVWQQLQYRNKDINCYRQINNFPLKDMHKRKELDDFCENRNYYENNLKNYFSEGKCQEYAQYVADKKESILGNAKSVSNGFYNYADVYNLSDKCSLQNIEETFLQVECRNECMYQKKTYDMFGIGKWFNRIISTFKPSYRSIDIGNESFSPVMCRGWESSSGVTYSNVAFTVILLVLGFFFYSYLKHRRKMRTSNRRRAKKRWRTIVESEENERVIGTPPNFDSEYDYEYESGEEE</sequence>
<dbReference type="VEuPathDB" id="PlasmoDB:PVX_101503"/>
<dbReference type="VEuPathDB" id="PlasmoDB:PVPAM_140078400"/>
<name>A0A1G4H5X2_PLAVI</name>
<evidence type="ECO:0000256" key="2">
    <source>
        <dbReference type="SAM" id="Phobius"/>
    </source>
</evidence>
<dbReference type="AlphaFoldDB" id="A0A1G4H5X2"/>
<feature type="compositionally biased region" description="Acidic residues" evidence="1">
    <location>
        <begin position="333"/>
        <end position="345"/>
    </location>
</feature>
<evidence type="ECO:0000313" key="6">
    <source>
        <dbReference type="EMBL" id="VUZ99218.1"/>
    </source>
</evidence>
<keyword evidence="2" id="KW-1133">Transmembrane helix</keyword>
<reference evidence="7 8" key="1">
    <citation type="submission" date="2016-07" db="EMBL/GenBank/DDBJ databases">
        <authorList>
            <consortium name="Pathogen Informatics"/>
        </authorList>
    </citation>
    <scope>NUCLEOTIDE SEQUENCE [LARGE SCALE GENOMIC DNA]</scope>
    <source>
        <strain evidence="3">PvW1</strain>
    </source>
</reference>
<organism evidence="4 7">
    <name type="scientific">Plasmodium vivax</name>
    <name type="common">malaria parasite P. vivax</name>
    <dbReference type="NCBI Taxonomy" id="5855"/>
    <lineage>
        <taxon>Eukaryota</taxon>
        <taxon>Sar</taxon>
        <taxon>Alveolata</taxon>
        <taxon>Apicomplexa</taxon>
        <taxon>Aconoidasida</taxon>
        <taxon>Haemosporida</taxon>
        <taxon>Plasmodiidae</taxon>
        <taxon>Plasmodium</taxon>
        <taxon>Plasmodium (Plasmodium)</taxon>
    </lineage>
</organism>
<evidence type="ECO:0000256" key="1">
    <source>
        <dbReference type="SAM" id="MobiDB-lite"/>
    </source>
</evidence>
<dbReference type="EMBL" id="LT615269">
    <property type="protein sequence ID" value="SCO75762.1"/>
    <property type="molecule type" value="Genomic_DNA"/>
</dbReference>
<dbReference type="VEuPathDB" id="PlasmoDB:PVW1_140076100"/>
<keyword evidence="2" id="KW-0812">Transmembrane</keyword>
<dbReference type="Proteomes" id="UP000779233">
    <property type="component" value="Unassembled WGS sequence"/>
</dbReference>
<evidence type="ECO:0000313" key="4">
    <source>
        <dbReference type="EMBL" id="SCO70270.1"/>
    </source>
</evidence>
<evidence type="ECO:0000313" key="8">
    <source>
        <dbReference type="Proteomes" id="UP000220605"/>
    </source>
</evidence>
<feature type="region of interest" description="Disordered" evidence="1">
    <location>
        <begin position="323"/>
        <end position="345"/>
    </location>
</feature>
<dbReference type="Proteomes" id="UP000220605">
    <property type="component" value="Chromosome 14"/>
</dbReference>
<gene>
    <name evidence="5" type="ORF">PVC01_140075600</name>
    <name evidence="6" type="ORF">PVP01_1469600</name>
    <name evidence="4" type="ORF">PVT01_140075000</name>
    <name evidence="3" type="ORF">PVW1_140076100</name>
</gene>
<evidence type="ECO:0000313" key="3">
    <source>
        <dbReference type="EMBL" id="CAG9472626.1"/>
    </source>
</evidence>
<dbReference type="Proteomes" id="UP000305196">
    <property type="component" value="Chromosome 14"/>
</dbReference>
<evidence type="ECO:0000313" key="5">
    <source>
        <dbReference type="EMBL" id="SCO75762.1"/>
    </source>
</evidence>
<keyword evidence="2" id="KW-0472">Membrane</keyword>
<dbReference type="OrthoDB" id="379990at2759"/>
<accession>A0A1G4H5X2</accession>
<protein>
    <submittedName>
        <fullName evidence="3">(malaria parasite P. vivax) hypothetical protein</fullName>
    </submittedName>
    <submittedName>
        <fullName evidence="4">VIR protein</fullName>
    </submittedName>
</protein>
<dbReference type="EMBL" id="LT635625">
    <property type="protein sequence ID" value="VUZ99218.1"/>
    <property type="molecule type" value="Genomic_DNA"/>
</dbReference>
<proteinExistence type="predicted"/>
<evidence type="ECO:0000313" key="7">
    <source>
        <dbReference type="Proteomes" id="UP000196402"/>
    </source>
</evidence>
<dbReference type="Proteomes" id="UP000196402">
    <property type="component" value="Chromosome 14"/>
</dbReference>
<dbReference type="EMBL" id="CAJZCX010000003">
    <property type="protein sequence ID" value="CAG9472626.1"/>
    <property type="molecule type" value="Genomic_DNA"/>
</dbReference>
<feature type="transmembrane region" description="Helical" evidence="2">
    <location>
        <begin position="272"/>
        <end position="294"/>
    </location>
</feature>
<dbReference type="VEuPathDB" id="PlasmoDB:PVP01_1469600"/>
<dbReference type="EMBL" id="LT615252">
    <property type="protein sequence ID" value="SCO70270.1"/>
    <property type="molecule type" value="Genomic_DNA"/>
</dbReference>